<name>A0A439D0C8_9PEZI</name>
<protein>
    <submittedName>
        <fullName evidence="1">Uncharacterized protein</fullName>
    </submittedName>
</protein>
<proteinExistence type="predicted"/>
<reference evidence="1 2" key="1">
    <citation type="submission" date="2018-12" db="EMBL/GenBank/DDBJ databases">
        <title>Draft genome sequence of Xylaria grammica IHI A82.</title>
        <authorList>
            <person name="Buettner E."/>
            <person name="Kellner H."/>
        </authorList>
    </citation>
    <scope>NUCLEOTIDE SEQUENCE [LARGE SCALE GENOMIC DNA]</scope>
    <source>
        <strain evidence="1 2">IHI A82</strain>
    </source>
</reference>
<keyword evidence="2" id="KW-1185">Reference proteome</keyword>
<sequence>MFRPFDIDEIRQAEDDFLRNWSGSRPDATAALNARFGTQQTNKSVGAKTSKLKERRFVLQKPWSKAEDDFLLRWRGLRQDDIAAVTAALNARFGTQRTVRSVVVRISSLKRKRAWDRAELANTELGAMRLATLPVRMRRMQAETV</sequence>
<gene>
    <name evidence="1" type="ORF">EKO27_g7243</name>
</gene>
<comment type="caution">
    <text evidence="1">The sequence shown here is derived from an EMBL/GenBank/DDBJ whole genome shotgun (WGS) entry which is preliminary data.</text>
</comment>
<organism evidence="1 2">
    <name type="scientific">Xylaria grammica</name>
    <dbReference type="NCBI Taxonomy" id="363999"/>
    <lineage>
        <taxon>Eukaryota</taxon>
        <taxon>Fungi</taxon>
        <taxon>Dikarya</taxon>
        <taxon>Ascomycota</taxon>
        <taxon>Pezizomycotina</taxon>
        <taxon>Sordariomycetes</taxon>
        <taxon>Xylariomycetidae</taxon>
        <taxon>Xylariales</taxon>
        <taxon>Xylariaceae</taxon>
        <taxon>Xylaria</taxon>
    </lineage>
</organism>
<evidence type="ECO:0000313" key="2">
    <source>
        <dbReference type="Proteomes" id="UP000286045"/>
    </source>
</evidence>
<dbReference type="AlphaFoldDB" id="A0A439D0C8"/>
<dbReference type="Proteomes" id="UP000286045">
    <property type="component" value="Unassembled WGS sequence"/>
</dbReference>
<accession>A0A439D0C8</accession>
<evidence type="ECO:0000313" key="1">
    <source>
        <dbReference type="EMBL" id="RWA07858.1"/>
    </source>
</evidence>
<dbReference type="EMBL" id="RYZI01000232">
    <property type="protein sequence ID" value="RWA07858.1"/>
    <property type="molecule type" value="Genomic_DNA"/>
</dbReference>